<evidence type="ECO:0000256" key="5">
    <source>
        <dbReference type="ARBA" id="ARBA00023125"/>
    </source>
</evidence>
<dbReference type="OrthoDB" id="8922241at2759"/>
<dbReference type="GO" id="GO:0000978">
    <property type="term" value="F:RNA polymerase II cis-regulatory region sequence-specific DNA binding"/>
    <property type="evidence" value="ECO:0007669"/>
    <property type="project" value="TreeGrafter"/>
</dbReference>
<accession>A0A8C4Y4X5</accession>
<feature type="domain" description="C2H2-type" evidence="7">
    <location>
        <begin position="379"/>
        <end position="406"/>
    </location>
</feature>
<evidence type="ECO:0000256" key="1">
    <source>
        <dbReference type="ARBA" id="ARBA00022723"/>
    </source>
</evidence>
<dbReference type="SMART" id="SM00355">
    <property type="entry name" value="ZnF_C2H2"/>
    <property type="match status" value="6"/>
</dbReference>
<dbReference type="GO" id="GO:0008270">
    <property type="term" value="F:zinc ion binding"/>
    <property type="evidence" value="ECO:0007669"/>
    <property type="project" value="UniProtKB-KW"/>
</dbReference>
<keyword evidence="1" id="KW-0479">Metal-binding</keyword>
<evidence type="ECO:0000313" key="9">
    <source>
        <dbReference type="Proteomes" id="UP000694390"/>
    </source>
</evidence>
<evidence type="ECO:0000259" key="7">
    <source>
        <dbReference type="PROSITE" id="PS50157"/>
    </source>
</evidence>
<name>A0A8C4Y4X5_9SAUR</name>
<dbReference type="FunFam" id="3.30.160.60:FF:002343">
    <property type="entry name" value="Zinc finger protein 33A"/>
    <property type="match status" value="2"/>
</dbReference>
<dbReference type="GeneTree" id="ENSGT01150000286944"/>
<keyword evidence="2" id="KW-0677">Repeat</keyword>
<dbReference type="AlphaFoldDB" id="A0A8C4Y4X5"/>
<evidence type="ECO:0000256" key="6">
    <source>
        <dbReference type="PROSITE-ProRule" id="PRU00042"/>
    </source>
</evidence>
<evidence type="ECO:0000313" key="8">
    <source>
        <dbReference type="Ensembl" id="ENSGEVP00005019994.1"/>
    </source>
</evidence>
<dbReference type="InterPro" id="IPR013087">
    <property type="entry name" value="Znf_C2H2_type"/>
</dbReference>
<keyword evidence="4" id="KW-0862">Zinc</keyword>
<sequence length="468" mass="53232">MLLHPISPAFKGAEAVYCPACITSHSHTESWFSSLPGTSAIHGEGSGLCRFGNRQEFKTAELCARQQVPQSAQILGTLSEKLSVFPHLTQVRAAVSRCRSIKTNVSHGFQAILLAVQNFLPDFTSLGVLGWDVEAVSNVSISSTVTVLCFPSVLFPFLFFLPAQTMTPLWILSLPAGDMTVSKNKEEIQQQEGPEQVKLQEMFLRRAEGNFSQCLEQGKAWGNRCRSESQLRNYFIFWVDESIQYGGGCKDPKETTAPQTYHQEEKPYKRLENRKRFSVSRNLVTCWRNHSSEKPYKCLDCGKTFSKNSDLIKHRRMHTGERPYKCLDCGKTFTQSSHLITHQRLHTGERPYKCLECGKGFNVRSNLIKHQLHTGERPYKCLECGKSFSNSAHLIKHRRIHTGERPYKCLECRKSFNQSSHLTVHQRTHTGQKPHTCLDCGKSFSQRSVLLRHQRIHTGEKPYTSPKL</sequence>
<keyword evidence="9" id="KW-1185">Reference proteome</keyword>
<proteinExistence type="predicted"/>
<dbReference type="PROSITE" id="PS00028">
    <property type="entry name" value="ZINC_FINGER_C2H2_1"/>
    <property type="match status" value="5"/>
</dbReference>
<dbReference type="PANTHER" id="PTHR23235">
    <property type="entry name" value="KRUEPPEL-LIKE TRANSCRIPTION FACTOR"/>
    <property type="match status" value="1"/>
</dbReference>
<dbReference type="GO" id="GO:0031981">
    <property type="term" value="C:nuclear lumen"/>
    <property type="evidence" value="ECO:0007669"/>
    <property type="project" value="UniProtKB-ARBA"/>
</dbReference>
<dbReference type="GO" id="GO:0000981">
    <property type="term" value="F:DNA-binding transcription factor activity, RNA polymerase II-specific"/>
    <property type="evidence" value="ECO:0007669"/>
    <property type="project" value="TreeGrafter"/>
</dbReference>
<dbReference type="InterPro" id="IPR036236">
    <property type="entry name" value="Znf_C2H2_sf"/>
</dbReference>
<keyword evidence="3 6" id="KW-0863">Zinc-finger</keyword>
<dbReference type="SUPFAM" id="SSF57667">
    <property type="entry name" value="beta-beta-alpha zinc fingers"/>
    <property type="match status" value="4"/>
</dbReference>
<organism evidence="8 9">
    <name type="scientific">Gopherus evgoodei</name>
    <name type="common">Goodes thornscrub tortoise</name>
    <dbReference type="NCBI Taxonomy" id="1825980"/>
    <lineage>
        <taxon>Eukaryota</taxon>
        <taxon>Metazoa</taxon>
        <taxon>Chordata</taxon>
        <taxon>Craniata</taxon>
        <taxon>Vertebrata</taxon>
        <taxon>Euteleostomi</taxon>
        <taxon>Archelosauria</taxon>
        <taxon>Testudinata</taxon>
        <taxon>Testudines</taxon>
        <taxon>Cryptodira</taxon>
        <taxon>Durocryptodira</taxon>
        <taxon>Testudinoidea</taxon>
        <taxon>Testudinidae</taxon>
        <taxon>Gopherus</taxon>
    </lineage>
</organism>
<dbReference type="Gene3D" id="3.30.160.60">
    <property type="entry name" value="Classic Zinc Finger"/>
    <property type="match status" value="7"/>
</dbReference>
<protein>
    <recommendedName>
        <fullName evidence="7">C2H2-type domain-containing protein</fullName>
    </recommendedName>
</protein>
<dbReference type="PANTHER" id="PTHR23235:SF178">
    <property type="entry name" value="C2H2-TYPE DOMAIN-CONTAINING PROTEIN-RELATED"/>
    <property type="match status" value="1"/>
</dbReference>
<reference evidence="8" key="2">
    <citation type="submission" date="2025-09" db="UniProtKB">
        <authorList>
            <consortium name="Ensembl"/>
        </authorList>
    </citation>
    <scope>IDENTIFICATION</scope>
</reference>
<evidence type="ECO:0000256" key="4">
    <source>
        <dbReference type="ARBA" id="ARBA00022833"/>
    </source>
</evidence>
<evidence type="ECO:0000256" key="3">
    <source>
        <dbReference type="ARBA" id="ARBA00022771"/>
    </source>
</evidence>
<feature type="domain" description="C2H2-type" evidence="7">
    <location>
        <begin position="352"/>
        <end position="378"/>
    </location>
</feature>
<feature type="domain" description="C2H2-type" evidence="7">
    <location>
        <begin position="435"/>
        <end position="462"/>
    </location>
</feature>
<feature type="domain" description="C2H2-type" evidence="7">
    <location>
        <begin position="407"/>
        <end position="434"/>
    </location>
</feature>
<dbReference type="Ensembl" id="ENSGEVT00005021003.1">
    <property type="protein sequence ID" value="ENSGEVP00005019994.1"/>
    <property type="gene ID" value="ENSGEVG00005014170.1"/>
</dbReference>
<reference evidence="8" key="1">
    <citation type="submission" date="2025-08" db="UniProtKB">
        <authorList>
            <consortium name="Ensembl"/>
        </authorList>
    </citation>
    <scope>IDENTIFICATION</scope>
</reference>
<dbReference type="Proteomes" id="UP000694390">
    <property type="component" value="Unassembled WGS sequence"/>
</dbReference>
<feature type="domain" description="C2H2-type" evidence="7">
    <location>
        <begin position="296"/>
        <end position="323"/>
    </location>
</feature>
<keyword evidence="5" id="KW-0238">DNA-binding</keyword>
<dbReference type="Pfam" id="PF00096">
    <property type="entry name" value="zf-C2H2"/>
    <property type="match status" value="6"/>
</dbReference>
<evidence type="ECO:0000256" key="2">
    <source>
        <dbReference type="ARBA" id="ARBA00022737"/>
    </source>
</evidence>
<feature type="domain" description="C2H2-type" evidence="7">
    <location>
        <begin position="324"/>
        <end position="351"/>
    </location>
</feature>
<dbReference type="FunFam" id="3.30.160.60:FF:002090">
    <property type="entry name" value="Zinc finger protein 473"/>
    <property type="match status" value="2"/>
</dbReference>
<dbReference type="PROSITE" id="PS50157">
    <property type="entry name" value="ZINC_FINGER_C2H2_2"/>
    <property type="match status" value="6"/>
</dbReference>
<dbReference type="FunFam" id="3.30.160.60:FF:000176">
    <property type="entry name" value="zinc finger protein 70"/>
    <property type="match status" value="2"/>
</dbReference>